<dbReference type="InterPro" id="IPR011577">
    <property type="entry name" value="Cyt_b561_bac/Ni-Hgenase"/>
</dbReference>
<gene>
    <name evidence="8" type="ORF">GCM10007935_35900</name>
</gene>
<evidence type="ECO:0000259" key="7">
    <source>
        <dbReference type="Pfam" id="PF01292"/>
    </source>
</evidence>
<evidence type="ECO:0000313" key="9">
    <source>
        <dbReference type="Proteomes" id="UP001156903"/>
    </source>
</evidence>
<dbReference type="InterPro" id="IPR051542">
    <property type="entry name" value="Hydrogenase_cytochrome"/>
</dbReference>
<feature type="transmembrane region" description="Helical" evidence="6">
    <location>
        <begin position="199"/>
        <end position="223"/>
    </location>
</feature>
<organism evidence="8 9">
    <name type="scientific">Hydrogenophaga electricum</name>
    <dbReference type="NCBI Taxonomy" id="1230953"/>
    <lineage>
        <taxon>Bacteria</taxon>
        <taxon>Pseudomonadati</taxon>
        <taxon>Pseudomonadota</taxon>
        <taxon>Betaproteobacteria</taxon>
        <taxon>Burkholderiales</taxon>
        <taxon>Comamonadaceae</taxon>
        <taxon>Hydrogenophaga</taxon>
    </lineage>
</organism>
<dbReference type="EMBL" id="BSPB01000046">
    <property type="protein sequence ID" value="GLS16150.1"/>
    <property type="molecule type" value="Genomic_DNA"/>
</dbReference>
<dbReference type="Pfam" id="PF01292">
    <property type="entry name" value="Ni_hydr_CYTB"/>
    <property type="match status" value="1"/>
</dbReference>
<evidence type="ECO:0000256" key="4">
    <source>
        <dbReference type="ARBA" id="ARBA00022989"/>
    </source>
</evidence>
<keyword evidence="4 6" id="KW-1133">Transmembrane helix</keyword>
<feature type="transmembrane region" description="Helical" evidence="6">
    <location>
        <begin position="95"/>
        <end position="117"/>
    </location>
</feature>
<evidence type="ECO:0000256" key="3">
    <source>
        <dbReference type="ARBA" id="ARBA00022692"/>
    </source>
</evidence>
<dbReference type="Gene3D" id="1.20.950.20">
    <property type="entry name" value="Transmembrane di-heme cytochromes, Chain C"/>
    <property type="match status" value="1"/>
</dbReference>
<keyword evidence="2" id="KW-1003">Cell membrane</keyword>
<keyword evidence="3 6" id="KW-0812">Transmembrane</keyword>
<dbReference type="PANTHER" id="PTHR30485">
    <property type="entry name" value="NI/FE-HYDROGENASE 1 B-TYPE CYTOCHROME SUBUNIT"/>
    <property type="match status" value="1"/>
</dbReference>
<proteinExistence type="predicted"/>
<sequence length="225" mass="24589">MPTLRVWDLPTRLFHWALALSVIGLVVTGNVGGSWMNWHFRFGYTVLALLIFRVVWGFVGGHWSRFSTFVRGPGEVLAYLRGKSRSEHHIGHNPLGALSVLALLTMLAVQVGTGLFADDEIALAGPFATLVSSDMAGSITRYHKGLGKLFVILLVVLHLAAIVFYRLFRQKRLVRAMISGDQEVSANAEPSRDSTGTRWLALALFALAAVAVYALVDFGYAAAGY</sequence>
<evidence type="ECO:0000256" key="1">
    <source>
        <dbReference type="ARBA" id="ARBA00004651"/>
    </source>
</evidence>
<protein>
    <submittedName>
        <fullName evidence="8">Cytochrome b561</fullName>
    </submittedName>
</protein>
<feature type="transmembrane region" description="Helical" evidence="6">
    <location>
        <begin position="149"/>
        <end position="168"/>
    </location>
</feature>
<keyword evidence="5 6" id="KW-0472">Membrane</keyword>
<dbReference type="SUPFAM" id="SSF81342">
    <property type="entry name" value="Transmembrane di-heme cytochromes"/>
    <property type="match status" value="1"/>
</dbReference>
<feature type="transmembrane region" description="Helical" evidence="6">
    <location>
        <begin position="38"/>
        <end position="59"/>
    </location>
</feature>
<feature type="transmembrane region" description="Helical" evidence="6">
    <location>
        <begin position="12"/>
        <end position="32"/>
    </location>
</feature>
<dbReference type="InterPro" id="IPR016174">
    <property type="entry name" value="Di-haem_cyt_TM"/>
</dbReference>
<keyword evidence="9" id="KW-1185">Reference proteome</keyword>
<dbReference type="PANTHER" id="PTHR30485:SF2">
    <property type="entry name" value="BLL0597 PROTEIN"/>
    <property type="match status" value="1"/>
</dbReference>
<feature type="domain" description="Cytochrome b561 bacterial/Ni-hydrogenase" evidence="7">
    <location>
        <begin position="6"/>
        <end position="180"/>
    </location>
</feature>
<evidence type="ECO:0000256" key="6">
    <source>
        <dbReference type="SAM" id="Phobius"/>
    </source>
</evidence>
<dbReference type="Proteomes" id="UP001156903">
    <property type="component" value="Unassembled WGS sequence"/>
</dbReference>
<reference evidence="9" key="1">
    <citation type="journal article" date="2019" name="Int. J. Syst. Evol. Microbiol.">
        <title>The Global Catalogue of Microorganisms (GCM) 10K type strain sequencing project: providing services to taxonomists for standard genome sequencing and annotation.</title>
        <authorList>
            <consortium name="The Broad Institute Genomics Platform"/>
            <consortium name="The Broad Institute Genome Sequencing Center for Infectious Disease"/>
            <person name="Wu L."/>
            <person name="Ma J."/>
        </authorList>
    </citation>
    <scope>NUCLEOTIDE SEQUENCE [LARGE SCALE GENOMIC DNA]</scope>
    <source>
        <strain evidence="9">NBRC 109341</strain>
    </source>
</reference>
<evidence type="ECO:0000313" key="8">
    <source>
        <dbReference type="EMBL" id="GLS16150.1"/>
    </source>
</evidence>
<evidence type="ECO:0000256" key="2">
    <source>
        <dbReference type="ARBA" id="ARBA00022475"/>
    </source>
</evidence>
<dbReference type="RefSeq" id="WP_284308940.1">
    <property type="nucleotide sequence ID" value="NZ_BSPB01000046.1"/>
</dbReference>
<name>A0ABQ6CBI3_9BURK</name>
<comment type="caution">
    <text evidence="8">The sequence shown here is derived from an EMBL/GenBank/DDBJ whole genome shotgun (WGS) entry which is preliminary data.</text>
</comment>
<comment type="subcellular location">
    <subcellularLocation>
        <location evidence="1">Cell membrane</location>
        <topology evidence="1">Multi-pass membrane protein</topology>
    </subcellularLocation>
</comment>
<accession>A0ABQ6CBI3</accession>
<evidence type="ECO:0000256" key="5">
    <source>
        <dbReference type="ARBA" id="ARBA00023136"/>
    </source>
</evidence>